<evidence type="ECO:0000313" key="1">
    <source>
        <dbReference type="EMBL" id="MFB9210832.1"/>
    </source>
</evidence>
<protein>
    <submittedName>
        <fullName evidence="1">DUF4783 domain-containing protein</fullName>
    </submittedName>
</protein>
<dbReference type="Pfam" id="PF16022">
    <property type="entry name" value="DUF4783"/>
    <property type="match status" value="1"/>
</dbReference>
<sequence>MNKIYKYILFTLFFGLFLYLPDSSLGQGQPVEEISLSIKAGSSKALSSYFGENVELSINGNQGDYSKNQAELVIRDFFKKFPPSNFDIVHKGKSSNQIQYFIGSYQSKEIQFRLLIKCKLNKESPRIYALDINKE</sequence>
<reference evidence="1 2" key="1">
    <citation type="submission" date="2024-09" db="EMBL/GenBank/DDBJ databases">
        <authorList>
            <person name="Sun Q."/>
            <person name="Mori K."/>
        </authorList>
    </citation>
    <scope>NUCLEOTIDE SEQUENCE [LARGE SCALE GENOMIC DNA]</scope>
    <source>
        <strain evidence="1 2">CECT 7682</strain>
    </source>
</reference>
<keyword evidence="2" id="KW-1185">Reference proteome</keyword>
<organism evidence="1 2">
    <name type="scientific">Echinicola jeungdonensis</name>
    <dbReference type="NCBI Taxonomy" id="709343"/>
    <lineage>
        <taxon>Bacteria</taxon>
        <taxon>Pseudomonadati</taxon>
        <taxon>Bacteroidota</taxon>
        <taxon>Cytophagia</taxon>
        <taxon>Cytophagales</taxon>
        <taxon>Cyclobacteriaceae</taxon>
        <taxon>Echinicola</taxon>
    </lineage>
</organism>
<name>A0ABV5J2V6_9BACT</name>
<proteinExistence type="predicted"/>
<dbReference type="Proteomes" id="UP001589654">
    <property type="component" value="Unassembled WGS sequence"/>
</dbReference>
<accession>A0ABV5J2V6</accession>
<comment type="caution">
    <text evidence="1">The sequence shown here is derived from an EMBL/GenBank/DDBJ whole genome shotgun (WGS) entry which is preliminary data.</text>
</comment>
<gene>
    <name evidence="1" type="ORF">ACFFUR_03375</name>
</gene>
<dbReference type="Gene3D" id="3.10.450.50">
    <property type="match status" value="1"/>
</dbReference>
<dbReference type="InterPro" id="IPR031977">
    <property type="entry name" value="DUF4783"/>
</dbReference>
<evidence type="ECO:0000313" key="2">
    <source>
        <dbReference type="Proteomes" id="UP001589654"/>
    </source>
</evidence>
<dbReference type="EMBL" id="JBHMEW010000011">
    <property type="protein sequence ID" value="MFB9210832.1"/>
    <property type="molecule type" value="Genomic_DNA"/>
</dbReference>
<dbReference type="RefSeq" id="WP_290247379.1">
    <property type="nucleotide sequence ID" value="NZ_JAUFQT010000001.1"/>
</dbReference>